<dbReference type="Proteomes" id="UP001152622">
    <property type="component" value="Chromosome 9"/>
</dbReference>
<proteinExistence type="predicted"/>
<dbReference type="OrthoDB" id="10562833at2759"/>
<organism evidence="1 2">
    <name type="scientific">Synaphobranchus kaupii</name>
    <name type="common">Kaup's arrowtooth eel</name>
    <dbReference type="NCBI Taxonomy" id="118154"/>
    <lineage>
        <taxon>Eukaryota</taxon>
        <taxon>Metazoa</taxon>
        <taxon>Chordata</taxon>
        <taxon>Craniata</taxon>
        <taxon>Vertebrata</taxon>
        <taxon>Euteleostomi</taxon>
        <taxon>Actinopterygii</taxon>
        <taxon>Neopterygii</taxon>
        <taxon>Teleostei</taxon>
        <taxon>Anguilliformes</taxon>
        <taxon>Synaphobranchidae</taxon>
        <taxon>Synaphobranchus</taxon>
    </lineage>
</organism>
<gene>
    <name evidence="1" type="ORF">SKAU_G00245580</name>
</gene>
<keyword evidence="2" id="KW-1185">Reference proteome</keyword>
<reference evidence="1" key="1">
    <citation type="journal article" date="2023" name="Science">
        <title>Genome structures resolve the early diversification of teleost fishes.</title>
        <authorList>
            <person name="Parey E."/>
            <person name="Louis A."/>
            <person name="Montfort J."/>
            <person name="Bouchez O."/>
            <person name="Roques C."/>
            <person name="Iampietro C."/>
            <person name="Lluch J."/>
            <person name="Castinel A."/>
            <person name="Donnadieu C."/>
            <person name="Desvignes T."/>
            <person name="Floi Bucao C."/>
            <person name="Jouanno E."/>
            <person name="Wen M."/>
            <person name="Mejri S."/>
            <person name="Dirks R."/>
            <person name="Jansen H."/>
            <person name="Henkel C."/>
            <person name="Chen W.J."/>
            <person name="Zahm M."/>
            <person name="Cabau C."/>
            <person name="Klopp C."/>
            <person name="Thompson A.W."/>
            <person name="Robinson-Rechavi M."/>
            <person name="Braasch I."/>
            <person name="Lecointre G."/>
            <person name="Bobe J."/>
            <person name="Postlethwait J.H."/>
            <person name="Berthelot C."/>
            <person name="Roest Crollius H."/>
            <person name="Guiguen Y."/>
        </authorList>
    </citation>
    <scope>NUCLEOTIDE SEQUENCE</scope>
    <source>
        <strain evidence="1">WJC10195</strain>
    </source>
</reference>
<dbReference type="AlphaFoldDB" id="A0A9Q1F1T1"/>
<sequence>MDWEGAKVIRSESNRYHRWIKEAIEIRKQAQGTVNRDGILLPRTWDAVLLKLPGNIILSLVRLELSQLELGGQGGSFGLLLTLFGSGLVFSVDGVVRGFF</sequence>
<protein>
    <submittedName>
        <fullName evidence="1">Uncharacterized protein</fullName>
    </submittedName>
</protein>
<evidence type="ECO:0000313" key="1">
    <source>
        <dbReference type="EMBL" id="KAJ8349428.1"/>
    </source>
</evidence>
<dbReference type="EMBL" id="JAINUF010000009">
    <property type="protein sequence ID" value="KAJ8349428.1"/>
    <property type="molecule type" value="Genomic_DNA"/>
</dbReference>
<name>A0A9Q1F1T1_SYNKA</name>
<comment type="caution">
    <text evidence="1">The sequence shown here is derived from an EMBL/GenBank/DDBJ whole genome shotgun (WGS) entry which is preliminary data.</text>
</comment>
<accession>A0A9Q1F1T1</accession>
<evidence type="ECO:0000313" key="2">
    <source>
        <dbReference type="Proteomes" id="UP001152622"/>
    </source>
</evidence>